<dbReference type="EMBL" id="JACSNR010000012">
    <property type="protein sequence ID" value="MBM6924235.1"/>
    <property type="molecule type" value="Genomic_DNA"/>
</dbReference>
<dbReference type="RefSeq" id="WP_204722057.1">
    <property type="nucleotide sequence ID" value="NZ_JACSNR010000012.1"/>
</dbReference>
<organism evidence="2 3">
    <name type="scientific">Hydrogenoanaerobacterium saccharovorans</name>
    <dbReference type="NCBI Taxonomy" id="474960"/>
    <lineage>
        <taxon>Bacteria</taxon>
        <taxon>Bacillati</taxon>
        <taxon>Bacillota</taxon>
        <taxon>Clostridia</taxon>
        <taxon>Eubacteriales</taxon>
        <taxon>Oscillospiraceae</taxon>
        <taxon>Hydrogenoanaerobacterium</taxon>
    </lineage>
</organism>
<evidence type="ECO:0000313" key="2">
    <source>
        <dbReference type="EMBL" id="MBM6924235.1"/>
    </source>
</evidence>
<reference evidence="2 3" key="1">
    <citation type="journal article" date="2021" name="Sci. Rep.">
        <title>The distribution of antibiotic resistance genes in chicken gut microbiota commensals.</title>
        <authorList>
            <person name="Juricova H."/>
            <person name="Matiasovicova J."/>
            <person name="Kubasova T."/>
            <person name="Cejkova D."/>
            <person name="Rychlik I."/>
        </authorList>
    </citation>
    <scope>NUCLEOTIDE SEQUENCE [LARGE SCALE GENOMIC DNA]</scope>
    <source>
        <strain evidence="2 3">An564</strain>
    </source>
</reference>
<proteinExistence type="predicted"/>
<sequence>MKRIIILGLICLFLLSGCSAETVDTLSPILQFTNVEEDGDYQKYIDMLSNGKLNAEGFYPIENSGYQEAPDGKVQVTFGKNRSLNISYSTDEKGENPIAVSSCWLSPGESIYAALRDTPNSNALYSLSEFRIQEYDADGKLLQEETRSAENDSEPILTIPETCPEGGYSILPIGQYVSGSIRTEVYYTDSEGNICPLSNTGTWKLNGTPLTSQEVEVSSVSKPALTYTIDSENYFFVSSDPKMPDPTAITDTVSFLPAEFTGDSLQFSVELHSYIPLELTFDEPAVITVNSGSEQTVEKNKPWSQKLRYGDQVTIVTTGHCKTVNCDPHYFTADKSPTDGAIQYQLTVSAQGNDNIEEIFGSGTELISVRNVTLDPSMDHASCTFELDGKPVSGRMELNSDQELTLTCKITEDGWRFAEKSEGIGGFFHDLIKKKERTISISISDLGNDSAVRASDYFNLVEEE</sequence>
<dbReference type="PROSITE" id="PS51257">
    <property type="entry name" value="PROKAR_LIPOPROTEIN"/>
    <property type="match status" value="1"/>
</dbReference>
<accession>A0ABS2GP01</accession>
<keyword evidence="1" id="KW-0732">Signal</keyword>
<name>A0ABS2GP01_9FIRM</name>
<dbReference type="Proteomes" id="UP000724149">
    <property type="component" value="Unassembled WGS sequence"/>
</dbReference>
<comment type="caution">
    <text evidence="2">The sequence shown here is derived from an EMBL/GenBank/DDBJ whole genome shotgun (WGS) entry which is preliminary data.</text>
</comment>
<gene>
    <name evidence="2" type="ORF">H9X81_11110</name>
</gene>
<keyword evidence="3" id="KW-1185">Reference proteome</keyword>
<evidence type="ECO:0000313" key="3">
    <source>
        <dbReference type="Proteomes" id="UP000724149"/>
    </source>
</evidence>
<feature type="signal peptide" evidence="1">
    <location>
        <begin position="1"/>
        <end position="20"/>
    </location>
</feature>
<protein>
    <submittedName>
        <fullName evidence="2">Uncharacterized protein</fullName>
    </submittedName>
</protein>
<evidence type="ECO:0000256" key="1">
    <source>
        <dbReference type="SAM" id="SignalP"/>
    </source>
</evidence>
<feature type="chain" id="PRO_5045834776" evidence="1">
    <location>
        <begin position="21"/>
        <end position="464"/>
    </location>
</feature>